<keyword evidence="3" id="KW-1185">Reference proteome</keyword>
<dbReference type="OrthoDB" id="2741288at2759"/>
<feature type="compositionally biased region" description="Basic and acidic residues" evidence="1">
    <location>
        <begin position="252"/>
        <end position="261"/>
    </location>
</feature>
<feature type="compositionally biased region" description="Basic and acidic residues" evidence="1">
    <location>
        <begin position="196"/>
        <end position="205"/>
    </location>
</feature>
<feature type="compositionally biased region" description="Basic residues" evidence="1">
    <location>
        <begin position="242"/>
        <end position="251"/>
    </location>
</feature>
<reference evidence="2 3" key="1">
    <citation type="submission" date="2021-08" db="EMBL/GenBank/DDBJ databases">
        <title>Draft Genome Sequence of Phanerochaete sordida strain YK-624.</title>
        <authorList>
            <person name="Mori T."/>
            <person name="Dohra H."/>
            <person name="Suzuki T."/>
            <person name="Kawagishi H."/>
            <person name="Hirai H."/>
        </authorList>
    </citation>
    <scope>NUCLEOTIDE SEQUENCE [LARGE SCALE GENOMIC DNA]</scope>
    <source>
        <strain evidence="2 3">YK-624</strain>
    </source>
</reference>
<feature type="compositionally biased region" description="Low complexity" evidence="1">
    <location>
        <begin position="222"/>
        <end position="237"/>
    </location>
</feature>
<dbReference type="Pfam" id="PF14223">
    <property type="entry name" value="Retrotran_gag_2"/>
    <property type="match status" value="1"/>
</dbReference>
<organism evidence="2 3">
    <name type="scientific">Phanerochaete sordida</name>
    <dbReference type="NCBI Taxonomy" id="48140"/>
    <lineage>
        <taxon>Eukaryota</taxon>
        <taxon>Fungi</taxon>
        <taxon>Dikarya</taxon>
        <taxon>Basidiomycota</taxon>
        <taxon>Agaricomycotina</taxon>
        <taxon>Agaricomycetes</taxon>
        <taxon>Polyporales</taxon>
        <taxon>Phanerochaetaceae</taxon>
        <taxon>Phanerochaete</taxon>
    </lineage>
</organism>
<dbReference type="EMBL" id="BPQB01000090">
    <property type="protein sequence ID" value="GJE98551.1"/>
    <property type="molecule type" value="Genomic_DNA"/>
</dbReference>
<feature type="region of interest" description="Disordered" evidence="1">
    <location>
        <begin position="327"/>
        <end position="386"/>
    </location>
</feature>
<evidence type="ECO:0008006" key="4">
    <source>
        <dbReference type="Google" id="ProtNLM"/>
    </source>
</evidence>
<sequence>MSSSLSKHVPTLDGSNYPVWAEPLQAYLMSQGQWYVCTDMPPLPPDTSSSDAERSEYKSWRDDDSRAMGNISLCCNPSIRQHLKGLTTAKAYWEKLKEQFGKPGLAAIFADLKAALEVTIPATSNPQPAIQKMNEHFNRLAGHEVKLPDFVHGMLLAMKAPAYAEFVVQLVSQVDTVDEVSPHGIGQAIVNAWEQRQGRRKETPHASRVTAIKRKPGDPTFRQQQSQQQRPQGQQQRDAYVKTKRGKRGGKAQRERTNDHAHFASAATASVALSEPRPSLASRIEGIRDIAPSGSQYPRLKRAMELGKSLGVRNTAERLRTLEQVVDDMESAPPSKRAKSVSDDERVEWASTSVDADAEDAVSLAGDSDYEDNALKATSSRDVEMQ</sequence>
<feature type="region of interest" description="Disordered" evidence="1">
    <location>
        <begin position="195"/>
        <end position="261"/>
    </location>
</feature>
<proteinExistence type="predicted"/>
<gene>
    <name evidence="2" type="ORF">PsYK624_147830</name>
</gene>
<comment type="caution">
    <text evidence="2">The sequence shown here is derived from an EMBL/GenBank/DDBJ whole genome shotgun (WGS) entry which is preliminary data.</text>
</comment>
<evidence type="ECO:0000313" key="3">
    <source>
        <dbReference type="Proteomes" id="UP000703269"/>
    </source>
</evidence>
<protein>
    <recommendedName>
        <fullName evidence="4">DUF4219 domain-containing protein</fullName>
    </recommendedName>
</protein>
<name>A0A9P3GPM0_9APHY</name>
<accession>A0A9P3GPM0</accession>
<dbReference type="AlphaFoldDB" id="A0A9P3GPM0"/>
<evidence type="ECO:0000313" key="2">
    <source>
        <dbReference type="EMBL" id="GJE98551.1"/>
    </source>
</evidence>
<dbReference type="Proteomes" id="UP000703269">
    <property type="component" value="Unassembled WGS sequence"/>
</dbReference>
<evidence type="ECO:0000256" key="1">
    <source>
        <dbReference type="SAM" id="MobiDB-lite"/>
    </source>
</evidence>